<dbReference type="GO" id="GO:0008270">
    <property type="term" value="F:zinc ion binding"/>
    <property type="evidence" value="ECO:0007669"/>
    <property type="project" value="UniProtKB-KW"/>
</dbReference>
<dbReference type="SUPFAM" id="SSF50249">
    <property type="entry name" value="Nucleic acid-binding proteins"/>
    <property type="match status" value="3"/>
</dbReference>
<name>A0AA39LMP4_9BILA</name>
<proteinExistence type="inferred from homology"/>
<evidence type="ECO:0000259" key="8">
    <source>
        <dbReference type="Pfam" id="PF16900"/>
    </source>
</evidence>
<protein>
    <recommendedName>
        <fullName evidence="11">Replication protein A subunit</fullName>
    </recommendedName>
</protein>
<evidence type="ECO:0000313" key="10">
    <source>
        <dbReference type="Proteomes" id="UP001175271"/>
    </source>
</evidence>
<dbReference type="Pfam" id="PF08646">
    <property type="entry name" value="Rep_fac-A_C"/>
    <property type="match status" value="1"/>
</dbReference>
<dbReference type="InterPro" id="IPR012340">
    <property type="entry name" value="NA-bd_OB-fold"/>
</dbReference>
<keyword evidence="2" id="KW-0479">Metal-binding</keyword>
<comment type="caution">
    <text evidence="9">The sequence shown here is derived from an EMBL/GenBank/DDBJ whole genome shotgun (WGS) entry which is preliminary data.</text>
</comment>
<dbReference type="Pfam" id="PF16900">
    <property type="entry name" value="REPA_OB_2"/>
    <property type="match status" value="1"/>
</dbReference>
<dbReference type="GO" id="GO:0003677">
    <property type="term" value="F:DNA binding"/>
    <property type="evidence" value="ECO:0007669"/>
    <property type="project" value="UniProtKB-KW"/>
</dbReference>
<reference evidence="9" key="1">
    <citation type="submission" date="2023-06" db="EMBL/GenBank/DDBJ databases">
        <title>Genomic analysis of the entomopathogenic nematode Steinernema hermaphroditum.</title>
        <authorList>
            <person name="Schwarz E.M."/>
            <person name="Heppert J.K."/>
            <person name="Baniya A."/>
            <person name="Schwartz H.T."/>
            <person name="Tan C.-H."/>
            <person name="Antoshechkin I."/>
            <person name="Sternberg P.W."/>
            <person name="Goodrich-Blair H."/>
            <person name="Dillman A.R."/>
        </authorList>
    </citation>
    <scope>NUCLEOTIDE SEQUENCE</scope>
    <source>
        <strain evidence="9">PS9179</strain>
        <tissue evidence="9">Whole animal</tissue>
    </source>
</reference>
<dbReference type="InterPro" id="IPR031657">
    <property type="entry name" value="REPA_OB_2"/>
</dbReference>
<feature type="region of interest" description="Disordered" evidence="6">
    <location>
        <begin position="147"/>
        <end position="167"/>
    </location>
</feature>
<dbReference type="InterPro" id="IPR047192">
    <property type="entry name" value="Euk_RPA1_DBD_C"/>
</dbReference>
<evidence type="ECO:0000256" key="1">
    <source>
        <dbReference type="ARBA" id="ARBA00005690"/>
    </source>
</evidence>
<keyword evidence="10" id="KW-1185">Reference proteome</keyword>
<feature type="domain" description="Replication factor A C-terminal" evidence="7">
    <location>
        <begin position="483"/>
        <end position="621"/>
    </location>
</feature>
<gene>
    <name evidence="9" type="ORF">QR680_016657</name>
</gene>
<comment type="similarity">
    <text evidence="1">Belongs to the replication factor A protein 1 family.</text>
</comment>
<accession>A0AA39LMP4</accession>
<evidence type="ECO:0008006" key="11">
    <source>
        <dbReference type="Google" id="ProtNLM"/>
    </source>
</evidence>
<keyword evidence="4" id="KW-0862">Zinc</keyword>
<evidence type="ECO:0000256" key="4">
    <source>
        <dbReference type="ARBA" id="ARBA00022833"/>
    </source>
</evidence>
<sequence>MGKATLTSQFFAAVRDTGKPKLPALLVVLALREIEHKSFQVRLYDGAEKYSGCSTTKDIYTQLCEKKLNSEVPFVIRVDDVVIKDEFLPEENRMLRMVFIKKGAILKCQAPDEAYEIVRESQLRSQKRLEDSVDHHQIENMEPRAQCAQERVAHEQPGPSFSSFAQRPKAAITPRKTPLKNQVTPEKTGGSPVTPIAFLTPHVKGYKLCGLAHSKSNVMPITTEKRIHDRVFSFTLTDGNIDEIKISAFDDLADYYHRIIENDKMYYVKSTGKMSSTMREVNPQYNNTNTAYEITLKERNMIEDCHNAEKIVRPPLLLNRVMVSELSGKQEKHVDVLGIVTEISEIHMVTIQKTGREVWKRTVTLLDETNTSVHLLLWGNEAEIFPENAINKALAVQHAIVKEWNGNYSLQVMGSTKLEFDPHTRVAVDVKSWFENRNPHSTPVCISEMSDFVTNMLTRDLRTIGSMSNLTVNSLSEDSRGTYFTIVGSIIDFKRNSVCYKACVNNDCRKKVVETQEGSGMYRCETCDLSAAAFKYITLLSFLVADCTGVHWVSMFGDQANKLLKVQSSDELGSMSLDELNGLLDSILFHPMTFRMRAKVEYFNDTENIKWHCFEASTVHSAMFLKVLRDTATKVL</sequence>
<evidence type="ECO:0000256" key="3">
    <source>
        <dbReference type="ARBA" id="ARBA00022771"/>
    </source>
</evidence>
<evidence type="ECO:0000256" key="5">
    <source>
        <dbReference type="ARBA" id="ARBA00023125"/>
    </source>
</evidence>
<dbReference type="EMBL" id="JAUCMV010000004">
    <property type="protein sequence ID" value="KAK0402992.1"/>
    <property type="molecule type" value="Genomic_DNA"/>
</dbReference>
<evidence type="ECO:0000256" key="6">
    <source>
        <dbReference type="SAM" id="MobiDB-lite"/>
    </source>
</evidence>
<keyword evidence="3" id="KW-0863">Zinc-finger</keyword>
<evidence type="ECO:0000313" key="9">
    <source>
        <dbReference type="EMBL" id="KAK0402992.1"/>
    </source>
</evidence>
<evidence type="ECO:0000259" key="7">
    <source>
        <dbReference type="Pfam" id="PF08646"/>
    </source>
</evidence>
<dbReference type="Proteomes" id="UP001175271">
    <property type="component" value="Unassembled WGS sequence"/>
</dbReference>
<dbReference type="CDD" id="cd04476">
    <property type="entry name" value="RPA1_DBD_C"/>
    <property type="match status" value="1"/>
</dbReference>
<dbReference type="PANTHER" id="PTHR47165:SF4">
    <property type="entry name" value="OS03G0429900 PROTEIN"/>
    <property type="match status" value="1"/>
</dbReference>
<dbReference type="CDD" id="cd04475">
    <property type="entry name" value="RPA1_DBD_B"/>
    <property type="match status" value="1"/>
</dbReference>
<dbReference type="InterPro" id="IPR013955">
    <property type="entry name" value="Rep_factor-A_C"/>
</dbReference>
<dbReference type="PANTHER" id="PTHR47165">
    <property type="entry name" value="OS03G0429900 PROTEIN"/>
    <property type="match status" value="1"/>
</dbReference>
<feature type="domain" description="Replication protein A OB" evidence="8">
    <location>
        <begin position="329"/>
        <end position="420"/>
    </location>
</feature>
<dbReference type="AlphaFoldDB" id="A0AA39LMP4"/>
<organism evidence="9 10">
    <name type="scientific">Steinernema hermaphroditum</name>
    <dbReference type="NCBI Taxonomy" id="289476"/>
    <lineage>
        <taxon>Eukaryota</taxon>
        <taxon>Metazoa</taxon>
        <taxon>Ecdysozoa</taxon>
        <taxon>Nematoda</taxon>
        <taxon>Chromadorea</taxon>
        <taxon>Rhabditida</taxon>
        <taxon>Tylenchina</taxon>
        <taxon>Panagrolaimomorpha</taxon>
        <taxon>Strongyloidoidea</taxon>
        <taxon>Steinernematidae</taxon>
        <taxon>Steinernema</taxon>
    </lineage>
</organism>
<evidence type="ECO:0000256" key="2">
    <source>
        <dbReference type="ARBA" id="ARBA00022723"/>
    </source>
</evidence>
<keyword evidence="5" id="KW-0238">DNA-binding</keyword>
<dbReference type="Gene3D" id="2.40.50.140">
    <property type="entry name" value="Nucleic acid-binding proteins"/>
    <property type="match status" value="3"/>
</dbReference>